<name>A0A9P5XB84_9AGAR</name>
<proteinExistence type="predicted"/>
<dbReference type="SMART" id="SM00164">
    <property type="entry name" value="TBC"/>
    <property type="match status" value="1"/>
</dbReference>
<evidence type="ECO:0000256" key="4">
    <source>
        <dbReference type="SAM" id="MobiDB-lite"/>
    </source>
</evidence>
<evidence type="ECO:0000256" key="1">
    <source>
        <dbReference type="ARBA" id="ARBA00022468"/>
    </source>
</evidence>
<dbReference type="Proteomes" id="UP000807342">
    <property type="component" value="Unassembled WGS sequence"/>
</dbReference>
<dbReference type="InterPro" id="IPR050302">
    <property type="entry name" value="Rab_GAP_TBC_domain"/>
</dbReference>
<dbReference type="Gene3D" id="1.10.8.270">
    <property type="entry name" value="putative rabgap domain of human tbc1 domain family member 14 like domains"/>
    <property type="match status" value="1"/>
</dbReference>
<dbReference type="GO" id="GO:0005096">
    <property type="term" value="F:GTPase activator activity"/>
    <property type="evidence" value="ECO:0007669"/>
    <property type="project" value="UniProtKB-KW"/>
</dbReference>
<dbReference type="FunFam" id="1.10.472.80:FF:000027">
    <property type="entry name" value="GTPase activating protein (Evi5)"/>
    <property type="match status" value="1"/>
</dbReference>
<gene>
    <name evidence="6" type="ORF">P691DRAFT_776108</name>
</gene>
<feature type="region of interest" description="Disordered" evidence="4">
    <location>
        <begin position="1"/>
        <end position="51"/>
    </location>
</feature>
<evidence type="ECO:0000313" key="7">
    <source>
        <dbReference type="Proteomes" id="UP000807342"/>
    </source>
</evidence>
<evidence type="ECO:0000256" key="2">
    <source>
        <dbReference type="ARBA" id="ARBA00023054"/>
    </source>
</evidence>
<dbReference type="AlphaFoldDB" id="A0A9P5XB84"/>
<dbReference type="GO" id="GO:0031267">
    <property type="term" value="F:small GTPase binding"/>
    <property type="evidence" value="ECO:0007669"/>
    <property type="project" value="TreeGrafter"/>
</dbReference>
<accession>A0A9P5XB84</accession>
<feature type="compositionally biased region" description="Basic and acidic residues" evidence="4">
    <location>
        <begin position="20"/>
        <end position="42"/>
    </location>
</feature>
<protein>
    <submittedName>
        <fullName evidence="6">RabGAP/TBC</fullName>
    </submittedName>
</protein>
<keyword evidence="2 3" id="KW-0175">Coiled coil</keyword>
<evidence type="ECO:0000256" key="3">
    <source>
        <dbReference type="SAM" id="Coils"/>
    </source>
</evidence>
<evidence type="ECO:0000259" key="5">
    <source>
        <dbReference type="PROSITE" id="PS50086"/>
    </source>
</evidence>
<dbReference type="PANTHER" id="PTHR47219:SF9">
    <property type="entry name" value="GTPASE ACTIVATING PROTEIN AND CENTROSOME-ASSOCIATED, ISOFORM B"/>
    <property type="match status" value="1"/>
</dbReference>
<dbReference type="Gene3D" id="1.10.10.750">
    <property type="entry name" value="Ypt/Rab-GAP domain of gyp1p, domain 1"/>
    <property type="match status" value="1"/>
</dbReference>
<dbReference type="SUPFAM" id="SSF47923">
    <property type="entry name" value="Ypt/Rab-GAP domain of gyp1p"/>
    <property type="match status" value="2"/>
</dbReference>
<organism evidence="6 7">
    <name type="scientific">Macrolepiota fuliginosa MF-IS2</name>
    <dbReference type="NCBI Taxonomy" id="1400762"/>
    <lineage>
        <taxon>Eukaryota</taxon>
        <taxon>Fungi</taxon>
        <taxon>Dikarya</taxon>
        <taxon>Basidiomycota</taxon>
        <taxon>Agaricomycotina</taxon>
        <taxon>Agaricomycetes</taxon>
        <taxon>Agaricomycetidae</taxon>
        <taxon>Agaricales</taxon>
        <taxon>Agaricineae</taxon>
        <taxon>Agaricaceae</taxon>
        <taxon>Macrolepiota</taxon>
    </lineage>
</organism>
<feature type="domain" description="Rab-GAP TBC" evidence="5">
    <location>
        <begin position="210"/>
        <end position="395"/>
    </location>
</feature>
<dbReference type="InterPro" id="IPR000195">
    <property type="entry name" value="Rab-GAP-TBC_dom"/>
</dbReference>
<dbReference type="PANTHER" id="PTHR47219">
    <property type="entry name" value="RAB GTPASE-ACTIVATING PROTEIN 1-LIKE"/>
    <property type="match status" value="1"/>
</dbReference>
<reference evidence="6" key="1">
    <citation type="submission" date="2020-11" db="EMBL/GenBank/DDBJ databases">
        <authorList>
            <consortium name="DOE Joint Genome Institute"/>
            <person name="Ahrendt S."/>
            <person name="Riley R."/>
            <person name="Andreopoulos W."/>
            <person name="Labutti K."/>
            <person name="Pangilinan J."/>
            <person name="Ruiz-Duenas F.J."/>
            <person name="Barrasa J.M."/>
            <person name="Sanchez-Garcia M."/>
            <person name="Camarero S."/>
            <person name="Miyauchi S."/>
            <person name="Serrano A."/>
            <person name="Linde D."/>
            <person name="Babiker R."/>
            <person name="Drula E."/>
            <person name="Ayuso-Fernandez I."/>
            <person name="Pacheco R."/>
            <person name="Padilla G."/>
            <person name="Ferreira P."/>
            <person name="Barriuso J."/>
            <person name="Kellner H."/>
            <person name="Castanera R."/>
            <person name="Alfaro M."/>
            <person name="Ramirez L."/>
            <person name="Pisabarro A.G."/>
            <person name="Kuo A."/>
            <person name="Tritt A."/>
            <person name="Lipzen A."/>
            <person name="He G."/>
            <person name="Yan M."/>
            <person name="Ng V."/>
            <person name="Cullen D."/>
            <person name="Martin F."/>
            <person name="Rosso M.-N."/>
            <person name="Henrissat B."/>
            <person name="Hibbett D."/>
            <person name="Martinez A.T."/>
            <person name="Grigoriev I.V."/>
        </authorList>
    </citation>
    <scope>NUCLEOTIDE SEQUENCE</scope>
    <source>
        <strain evidence="6">MF-IS2</strain>
    </source>
</reference>
<sequence length="573" mass="65048">MSTTVPEAQAEPFSLVSTKDALDSLRSPRDSEFSDRVPERESIATSVSELDDIALDDDAPALFSAPSVALIHEPPSASGLLTPTQTPDTGINGNEEQVNGGPVNGSSMSGVDLEFPSPKKSHQKSASITTIRSGRNLSFIEDKRRSARISLDGQQALQEEFSRLQKERQALQEQGAEEAIDWDFWGAVISNYQGFAAERPEELAEAIAKGIPATLRGMMWQHMAASKDLELEGTYIKLLRETSTHEKSITRDLGRTFPHHAFFTDGQGIGQENLFNVLKAYSLYDSQVGYCQGLPFVVAVLLLNMPDEEAFSLLVRLMQVYDLRGHYLPEMPKLQMRLFQFDRLIEELLPVLHVHFLRQGIKSSMFCSQWFLTMFSYRFPLEIVFRIYDHCLANGIEAIFGFSIVLLKKNEENLLKLKFDEILDFLNNRLLDEYKVLGEGGKPIEPTRYNVDEFVGNAVSLRITPFMLDCYRHEYEDMIREANKNAIQMDELRTSNRALSHQCKSLESSLAQLNTEHVEVLNELVKQRLRNEELEGELVRYKLLYAEAMHENEDAQSSHRMSFAQMLMKRGSK</sequence>
<dbReference type="OrthoDB" id="295078at2759"/>
<dbReference type="FunFam" id="1.10.8.270:FF:000001">
    <property type="entry name" value="TBC1 domain family member 1"/>
    <property type="match status" value="1"/>
</dbReference>
<dbReference type="PROSITE" id="PS50086">
    <property type="entry name" value="TBC_RABGAP"/>
    <property type="match status" value="1"/>
</dbReference>
<keyword evidence="1" id="KW-0343">GTPase activation</keyword>
<evidence type="ECO:0000313" key="6">
    <source>
        <dbReference type="EMBL" id="KAF9447495.1"/>
    </source>
</evidence>
<dbReference type="FunFam" id="1.10.10.750:FF:000003">
    <property type="entry name" value="GTPase activating protein (Evi5)"/>
    <property type="match status" value="1"/>
</dbReference>
<keyword evidence="7" id="KW-1185">Reference proteome</keyword>
<dbReference type="Gene3D" id="1.10.472.80">
    <property type="entry name" value="Ypt/Rab-GAP domain of gyp1p, domain 3"/>
    <property type="match status" value="1"/>
</dbReference>
<dbReference type="EMBL" id="MU151197">
    <property type="protein sequence ID" value="KAF9447495.1"/>
    <property type="molecule type" value="Genomic_DNA"/>
</dbReference>
<feature type="coiled-coil region" evidence="3">
    <location>
        <begin position="489"/>
        <end position="551"/>
    </location>
</feature>
<dbReference type="Pfam" id="PF23436">
    <property type="entry name" value="RabGap-TBC_2"/>
    <property type="match status" value="1"/>
</dbReference>
<comment type="caution">
    <text evidence="6">The sequence shown here is derived from an EMBL/GenBank/DDBJ whole genome shotgun (WGS) entry which is preliminary data.</text>
</comment>
<dbReference type="InterPro" id="IPR035969">
    <property type="entry name" value="Rab-GAP_TBC_sf"/>
</dbReference>